<feature type="compositionally biased region" description="Gly residues" evidence="1">
    <location>
        <begin position="72"/>
        <end position="85"/>
    </location>
</feature>
<proteinExistence type="predicted"/>
<feature type="region of interest" description="Disordered" evidence="1">
    <location>
        <begin position="60"/>
        <end position="105"/>
    </location>
</feature>
<accession>A0A1J7C911</accession>
<protein>
    <submittedName>
        <fullName evidence="2">Uncharacterized protein</fullName>
    </submittedName>
</protein>
<name>A0A1J7C911_9ACTN</name>
<dbReference type="STRING" id="1428644.BIV57_07875"/>
<dbReference type="Proteomes" id="UP000243342">
    <property type="component" value="Unassembled WGS sequence"/>
</dbReference>
<sequence length="572" mass="60465">MIGAIDSGTKDGTGGAPDVLAGWSSQANRIGLDTSQLTSLKKHLSWAQDQLPMLRRRHSLAVDSQREEEDYTGGGDGMVSGGAGSLGNFPTQAAAQKAAQKDEKDFKDGKISLQDYMKLLSANESDPDYATTAVNALNSDHRLDELRMDSGAYDPSNQDAGSYVLATLLSTAMHNGVQVKDGFGNDDLSLLAPLAQYGNFPKSVLVNLGMQATGPGGGNAMYGNDVWNAMANNPAASTQFLHDFKGRLGDWIKHGSDHHGGMAPDQAAAFAKVIKAGTIPGMGNDPNMAADNATALIKAYSGSDHTYGPIQNAFGSIISNYWSDMQASVTDPAPPGDLGAGHVSVSSAQWQGFIHEAMQDGTTAADLLSTSRQEATTLAQENPDNPEALHAAGLLNGVFGAEAMKVYKEKGDAAKKWQTTVTNEINATITTGLVVAFDPPMGAADIASKLARPVTRSVATEAMKLFMQDKVSVDGGGSPEPPKLVTWQDDWTLAASIAYSKNHDLGHPQQYAEMYSDGKPFLNSGGQLVDNASPQQQAAYNAWLKDQDVAQATDGRFLDLDHGRISGRVDGE</sequence>
<organism evidence="2 3">
    <name type="scientific">Mangrovactinospora gilvigrisea</name>
    <dbReference type="NCBI Taxonomy" id="1428644"/>
    <lineage>
        <taxon>Bacteria</taxon>
        <taxon>Bacillati</taxon>
        <taxon>Actinomycetota</taxon>
        <taxon>Actinomycetes</taxon>
        <taxon>Kitasatosporales</taxon>
        <taxon>Streptomycetaceae</taxon>
        <taxon>Mangrovactinospora</taxon>
    </lineage>
</organism>
<reference evidence="2 3" key="1">
    <citation type="submission" date="2016-10" db="EMBL/GenBank/DDBJ databases">
        <title>Genome sequence of Streptomyces gilvigriseus MUSC 26.</title>
        <authorList>
            <person name="Lee L.-H."/>
            <person name="Ser H.-L."/>
        </authorList>
    </citation>
    <scope>NUCLEOTIDE SEQUENCE [LARGE SCALE GENOMIC DNA]</scope>
    <source>
        <strain evidence="2 3">MUSC 26</strain>
    </source>
</reference>
<comment type="caution">
    <text evidence="2">The sequence shown here is derived from an EMBL/GenBank/DDBJ whole genome shotgun (WGS) entry which is preliminary data.</text>
</comment>
<dbReference type="AlphaFoldDB" id="A0A1J7C911"/>
<evidence type="ECO:0000256" key="1">
    <source>
        <dbReference type="SAM" id="MobiDB-lite"/>
    </source>
</evidence>
<dbReference type="EMBL" id="MLCF01000034">
    <property type="protein sequence ID" value="OIV38024.1"/>
    <property type="molecule type" value="Genomic_DNA"/>
</dbReference>
<evidence type="ECO:0000313" key="3">
    <source>
        <dbReference type="Proteomes" id="UP000243342"/>
    </source>
</evidence>
<evidence type="ECO:0000313" key="2">
    <source>
        <dbReference type="EMBL" id="OIV38024.1"/>
    </source>
</evidence>
<gene>
    <name evidence="2" type="ORF">BIV57_07875</name>
</gene>
<keyword evidence="3" id="KW-1185">Reference proteome</keyword>
<feature type="region of interest" description="Disordered" evidence="1">
    <location>
        <begin position="1"/>
        <end position="20"/>
    </location>
</feature>